<dbReference type="HOGENOM" id="CLU_1878972_0_0_1"/>
<dbReference type="Proteomes" id="UP000006729">
    <property type="component" value="Chromosome 3"/>
</dbReference>
<dbReference type="AlphaFoldDB" id="U7DUA6"/>
<dbReference type="InParanoid" id="U7DUA6"/>
<proteinExistence type="predicted"/>
<name>U7DUA6_POPTR</name>
<protein>
    <submittedName>
        <fullName evidence="1">Uncharacterized protein</fullName>
    </submittedName>
</protein>
<reference evidence="1 2" key="1">
    <citation type="journal article" date="2006" name="Science">
        <title>The genome of black cottonwood, Populus trichocarpa (Torr. &amp; Gray).</title>
        <authorList>
            <person name="Tuskan G.A."/>
            <person name="Difazio S."/>
            <person name="Jansson S."/>
            <person name="Bohlmann J."/>
            <person name="Grigoriev I."/>
            <person name="Hellsten U."/>
            <person name="Putnam N."/>
            <person name="Ralph S."/>
            <person name="Rombauts S."/>
            <person name="Salamov A."/>
            <person name="Schein J."/>
            <person name="Sterck L."/>
            <person name="Aerts A."/>
            <person name="Bhalerao R.R."/>
            <person name="Bhalerao R.P."/>
            <person name="Blaudez D."/>
            <person name="Boerjan W."/>
            <person name="Brun A."/>
            <person name="Brunner A."/>
            <person name="Busov V."/>
            <person name="Campbell M."/>
            <person name="Carlson J."/>
            <person name="Chalot M."/>
            <person name="Chapman J."/>
            <person name="Chen G.L."/>
            <person name="Cooper D."/>
            <person name="Coutinho P.M."/>
            <person name="Couturier J."/>
            <person name="Covert S."/>
            <person name="Cronk Q."/>
            <person name="Cunningham R."/>
            <person name="Davis J."/>
            <person name="Degroeve S."/>
            <person name="Dejardin A."/>
            <person name="Depamphilis C."/>
            <person name="Detter J."/>
            <person name="Dirks B."/>
            <person name="Dubchak I."/>
            <person name="Duplessis S."/>
            <person name="Ehlting J."/>
            <person name="Ellis B."/>
            <person name="Gendler K."/>
            <person name="Goodstein D."/>
            <person name="Gribskov M."/>
            <person name="Grimwood J."/>
            <person name="Groover A."/>
            <person name="Gunter L."/>
            <person name="Hamberger B."/>
            <person name="Heinze B."/>
            <person name="Helariutta Y."/>
            <person name="Henrissat B."/>
            <person name="Holligan D."/>
            <person name="Holt R."/>
            <person name="Huang W."/>
            <person name="Islam-Faridi N."/>
            <person name="Jones S."/>
            <person name="Jones-Rhoades M."/>
            <person name="Jorgensen R."/>
            <person name="Joshi C."/>
            <person name="Kangasjarvi J."/>
            <person name="Karlsson J."/>
            <person name="Kelleher C."/>
            <person name="Kirkpatrick R."/>
            <person name="Kirst M."/>
            <person name="Kohler A."/>
            <person name="Kalluri U."/>
            <person name="Larimer F."/>
            <person name="Leebens-Mack J."/>
            <person name="Leple J.C."/>
            <person name="Locascio P."/>
            <person name="Lou Y."/>
            <person name="Lucas S."/>
            <person name="Martin F."/>
            <person name="Montanini B."/>
            <person name="Napoli C."/>
            <person name="Nelson D.R."/>
            <person name="Nelson C."/>
            <person name="Nieminen K."/>
            <person name="Nilsson O."/>
            <person name="Pereda V."/>
            <person name="Peter G."/>
            <person name="Philippe R."/>
            <person name="Pilate G."/>
            <person name="Poliakov A."/>
            <person name="Razumovskaya J."/>
            <person name="Richardson P."/>
            <person name="Rinaldi C."/>
            <person name="Ritland K."/>
            <person name="Rouze P."/>
            <person name="Ryaboy D."/>
            <person name="Schmutz J."/>
            <person name="Schrader J."/>
            <person name="Segerman B."/>
            <person name="Shin H."/>
            <person name="Siddiqui A."/>
            <person name="Sterky F."/>
            <person name="Terry A."/>
            <person name="Tsai C.J."/>
            <person name="Uberbacher E."/>
            <person name="Unneberg P."/>
            <person name="Vahala J."/>
            <person name="Wall K."/>
            <person name="Wessler S."/>
            <person name="Yang G."/>
            <person name="Yin T."/>
            <person name="Douglas C."/>
            <person name="Marra M."/>
            <person name="Sandberg G."/>
            <person name="Van de Peer Y."/>
            <person name="Rokhsar D."/>
        </authorList>
    </citation>
    <scope>NUCLEOTIDE SEQUENCE [LARGE SCALE GENOMIC DNA]</scope>
    <source>
        <strain evidence="2">cv. Nisqually</strain>
    </source>
</reference>
<gene>
    <name evidence="1" type="ORF">POPTR_003G046900</name>
</gene>
<evidence type="ECO:0000313" key="2">
    <source>
        <dbReference type="Proteomes" id="UP000006729"/>
    </source>
</evidence>
<sequence length="142" mass="15814">MASTTSVFPLVTLLLQHSKVVYAVGYATVAGRFLRRGRRNQQLRTASLPIQKSTARTTPLPIHKSAAKLCCCRFKNWQQNCIAADSEIDSLKLCRYRFRNQQPKALLLPNLKSAAKYCVAAKKSAKTVLLPIQKSAATMESF</sequence>
<accession>U7DUA6</accession>
<organism evidence="1 2">
    <name type="scientific">Populus trichocarpa</name>
    <name type="common">Western balsam poplar</name>
    <name type="synonym">Populus balsamifera subsp. trichocarpa</name>
    <dbReference type="NCBI Taxonomy" id="3694"/>
    <lineage>
        <taxon>Eukaryota</taxon>
        <taxon>Viridiplantae</taxon>
        <taxon>Streptophyta</taxon>
        <taxon>Embryophyta</taxon>
        <taxon>Tracheophyta</taxon>
        <taxon>Spermatophyta</taxon>
        <taxon>Magnoliopsida</taxon>
        <taxon>eudicotyledons</taxon>
        <taxon>Gunneridae</taxon>
        <taxon>Pentapetalae</taxon>
        <taxon>rosids</taxon>
        <taxon>fabids</taxon>
        <taxon>Malpighiales</taxon>
        <taxon>Salicaceae</taxon>
        <taxon>Saliceae</taxon>
        <taxon>Populus</taxon>
    </lineage>
</organism>
<keyword evidence="2" id="KW-1185">Reference proteome</keyword>
<evidence type="ECO:0000313" key="1">
    <source>
        <dbReference type="EMBL" id="PNT43668.1"/>
    </source>
</evidence>
<dbReference type="EMBL" id="CM009292">
    <property type="protein sequence ID" value="PNT43668.1"/>
    <property type="molecule type" value="Genomic_DNA"/>
</dbReference>